<protein>
    <submittedName>
        <fullName evidence="4">Nitroreductase family protein</fullName>
    </submittedName>
</protein>
<proteinExistence type="inferred from homology"/>
<dbReference type="AlphaFoldDB" id="A0ABD5SAM8"/>
<dbReference type="InterPro" id="IPR029479">
    <property type="entry name" value="Nitroreductase"/>
</dbReference>
<dbReference type="CDD" id="cd02137">
    <property type="entry name" value="MhqN-like"/>
    <property type="match status" value="1"/>
</dbReference>
<evidence type="ECO:0000256" key="1">
    <source>
        <dbReference type="ARBA" id="ARBA00007118"/>
    </source>
</evidence>
<dbReference type="GO" id="GO:0016491">
    <property type="term" value="F:oxidoreductase activity"/>
    <property type="evidence" value="ECO:0007669"/>
    <property type="project" value="UniProtKB-KW"/>
</dbReference>
<keyword evidence="2" id="KW-0560">Oxidoreductase</keyword>
<sequence>MDFTALVEARRSVHDYADEPVDRDTIEAVVREATLAPSSYNLQPWEFLVVCEDRNRERLQEVAYGQPHVTDAPVAIALLGNRDPTAHVDRVLDDQVEKGYRDPDGAVSTRESIERMAEQAQSERRVWTATSSSLAAMTLMFAARERGLATCPMGGFDPDALVSEFDVPEGYEPVMLLTMGYPAADATDETLPRKFRRPVEEVTHFETFGDDER</sequence>
<feature type="domain" description="Nitroreductase" evidence="3">
    <location>
        <begin position="8"/>
        <end position="181"/>
    </location>
</feature>
<evidence type="ECO:0000313" key="4">
    <source>
        <dbReference type="EMBL" id="MFC6752997.1"/>
    </source>
</evidence>
<dbReference type="Gene3D" id="3.40.109.10">
    <property type="entry name" value="NADH Oxidase"/>
    <property type="match status" value="1"/>
</dbReference>
<accession>A0ABD5SAM8</accession>
<dbReference type="EMBL" id="JBHSWW010000055">
    <property type="protein sequence ID" value="MFC6752997.1"/>
    <property type="molecule type" value="Genomic_DNA"/>
</dbReference>
<comment type="caution">
    <text evidence="4">The sequence shown here is derived from an EMBL/GenBank/DDBJ whole genome shotgun (WGS) entry which is preliminary data.</text>
</comment>
<dbReference type="PANTHER" id="PTHR43673:SF10">
    <property type="entry name" value="NADH DEHYDROGENASE_NAD(P)H NITROREDUCTASE XCC3605-RELATED"/>
    <property type="match status" value="1"/>
</dbReference>
<name>A0ABD5SAM8_9EURY</name>
<dbReference type="Pfam" id="PF00881">
    <property type="entry name" value="Nitroreductase"/>
    <property type="match status" value="1"/>
</dbReference>
<organism evidence="4 5">
    <name type="scientific">Halorubrum tibetense</name>
    <dbReference type="NCBI Taxonomy" id="175631"/>
    <lineage>
        <taxon>Archaea</taxon>
        <taxon>Methanobacteriati</taxon>
        <taxon>Methanobacteriota</taxon>
        <taxon>Stenosarchaea group</taxon>
        <taxon>Halobacteria</taxon>
        <taxon>Halobacteriales</taxon>
        <taxon>Haloferacaceae</taxon>
        <taxon>Halorubrum</taxon>
    </lineage>
</organism>
<dbReference type="RefSeq" id="WP_379780220.1">
    <property type="nucleotide sequence ID" value="NZ_JBHSWW010000055.1"/>
</dbReference>
<dbReference type="InterPro" id="IPR000415">
    <property type="entry name" value="Nitroreductase-like"/>
</dbReference>
<reference evidence="4 5" key="1">
    <citation type="journal article" date="2019" name="Int. J. Syst. Evol. Microbiol.">
        <title>The Global Catalogue of Microorganisms (GCM) 10K type strain sequencing project: providing services to taxonomists for standard genome sequencing and annotation.</title>
        <authorList>
            <consortium name="The Broad Institute Genomics Platform"/>
            <consortium name="The Broad Institute Genome Sequencing Center for Infectious Disease"/>
            <person name="Wu L."/>
            <person name="Ma J."/>
        </authorList>
    </citation>
    <scope>NUCLEOTIDE SEQUENCE [LARGE SCALE GENOMIC DNA]</scope>
    <source>
        <strain evidence="4 5">CGMCC 1.3239</strain>
    </source>
</reference>
<gene>
    <name evidence="4" type="ORF">ACFQEU_05885</name>
</gene>
<evidence type="ECO:0000313" key="5">
    <source>
        <dbReference type="Proteomes" id="UP001596442"/>
    </source>
</evidence>
<dbReference type="PANTHER" id="PTHR43673">
    <property type="entry name" value="NAD(P)H NITROREDUCTASE YDGI-RELATED"/>
    <property type="match status" value="1"/>
</dbReference>
<evidence type="ECO:0000259" key="3">
    <source>
        <dbReference type="Pfam" id="PF00881"/>
    </source>
</evidence>
<dbReference type="Proteomes" id="UP001596442">
    <property type="component" value="Unassembled WGS sequence"/>
</dbReference>
<comment type="similarity">
    <text evidence="1">Belongs to the nitroreductase family.</text>
</comment>
<dbReference type="SUPFAM" id="SSF55469">
    <property type="entry name" value="FMN-dependent nitroreductase-like"/>
    <property type="match status" value="1"/>
</dbReference>
<keyword evidence="5" id="KW-1185">Reference proteome</keyword>
<evidence type="ECO:0000256" key="2">
    <source>
        <dbReference type="ARBA" id="ARBA00023002"/>
    </source>
</evidence>